<keyword evidence="2" id="KW-0489">Methyltransferase</keyword>
<keyword evidence="3" id="KW-0808">Transferase</keyword>
<dbReference type="PANTHER" id="PTHR33841:SF1">
    <property type="entry name" value="DNA METHYLTRANSFERASE A"/>
    <property type="match status" value="1"/>
</dbReference>
<feature type="domain" description="Type II methyltransferase M.TaqI-like" evidence="6">
    <location>
        <begin position="538"/>
        <end position="837"/>
    </location>
</feature>
<dbReference type="InterPro" id="IPR011639">
    <property type="entry name" value="MethylTrfase_TaqI-like_dom"/>
</dbReference>
<dbReference type="GO" id="GO:0009007">
    <property type="term" value="F:site-specific DNA-methyltransferase (adenine-specific) activity"/>
    <property type="evidence" value="ECO:0007669"/>
    <property type="project" value="UniProtKB-EC"/>
</dbReference>
<dbReference type="EMBL" id="CAGS01000198">
    <property type="protein sequence ID" value="CCF83833.1"/>
    <property type="molecule type" value="Genomic_DNA"/>
</dbReference>
<keyword evidence="8" id="KW-1185">Reference proteome</keyword>
<accession>I4EGM1</accession>
<evidence type="ECO:0000313" key="7">
    <source>
        <dbReference type="EMBL" id="CCF83833.1"/>
    </source>
</evidence>
<dbReference type="REBASE" id="60389">
    <property type="entry name" value="NhoORF2770001P"/>
</dbReference>
<keyword evidence="4" id="KW-0949">S-adenosyl-L-methionine</keyword>
<dbReference type="RefSeq" id="WP_008477486.1">
    <property type="nucleotide sequence ID" value="NZ_CAGS01000198.1"/>
</dbReference>
<evidence type="ECO:0000256" key="3">
    <source>
        <dbReference type="ARBA" id="ARBA00022679"/>
    </source>
</evidence>
<dbReference type="PRINTS" id="PR00507">
    <property type="entry name" value="N12N6MTFRASE"/>
</dbReference>
<evidence type="ECO:0000259" key="6">
    <source>
        <dbReference type="Pfam" id="PF07669"/>
    </source>
</evidence>
<gene>
    <name evidence="7" type="ORF">NITHO_2770001</name>
</gene>
<reference evidence="7 8" key="1">
    <citation type="journal article" date="2012" name="ISME J.">
        <title>Nitrification expanded: discovery, physiology and genomics of a nitrite-oxidizing bacterium from the phylum Chloroflexi.</title>
        <authorList>
            <person name="Sorokin D.Y."/>
            <person name="Lucker S."/>
            <person name="Vejmelkova D."/>
            <person name="Kostrikina N.A."/>
            <person name="Kleerebezem R."/>
            <person name="Rijpstra W.I."/>
            <person name="Damste J.S."/>
            <person name="Le Paslier D."/>
            <person name="Muyzer G."/>
            <person name="Wagner M."/>
            <person name="van Loosdrecht M.C."/>
            <person name="Daims H."/>
        </authorList>
    </citation>
    <scope>NUCLEOTIDE SEQUENCE [LARGE SCALE GENOMIC DNA]</scope>
    <source>
        <strain evidence="8">none</strain>
    </source>
</reference>
<organism evidence="7 8">
    <name type="scientific">Nitrolancea hollandica Lb</name>
    <dbReference type="NCBI Taxonomy" id="1129897"/>
    <lineage>
        <taxon>Bacteria</taxon>
        <taxon>Pseudomonadati</taxon>
        <taxon>Thermomicrobiota</taxon>
        <taxon>Thermomicrobia</taxon>
        <taxon>Sphaerobacterales</taxon>
        <taxon>Sphaerobacterineae</taxon>
        <taxon>Sphaerobacteraceae</taxon>
        <taxon>Nitrolancea</taxon>
    </lineage>
</organism>
<evidence type="ECO:0000256" key="5">
    <source>
        <dbReference type="ARBA" id="ARBA00047942"/>
    </source>
</evidence>
<dbReference type="EC" id="2.1.1.72" evidence="1"/>
<dbReference type="GO" id="GO:0006304">
    <property type="term" value="P:DNA modification"/>
    <property type="evidence" value="ECO:0007669"/>
    <property type="project" value="InterPro"/>
</dbReference>
<proteinExistence type="predicted"/>
<comment type="caution">
    <text evidence="7">The sequence shown here is derived from an EMBL/GenBank/DDBJ whole genome shotgun (WGS) entry which is preliminary data.</text>
</comment>
<name>I4EGM1_9BACT</name>
<dbReference type="InterPro" id="IPR002052">
    <property type="entry name" value="DNA_methylase_N6_adenine_CS"/>
</dbReference>
<evidence type="ECO:0000313" key="8">
    <source>
        <dbReference type="Proteomes" id="UP000004221"/>
    </source>
</evidence>
<dbReference type="SUPFAM" id="SSF53335">
    <property type="entry name" value="S-adenosyl-L-methionine-dependent methyltransferases"/>
    <property type="match status" value="1"/>
</dbReference>
<dbReference type="InterPro" id="IPR029063">
    <property type="entry name" value="SAM-dependent_MTases_sf"/>
</dbReference>
<comment type="catalytic activity">
    <reaction evidence="5">
        <text>a 2'-deoxyadenosine in DNA + S-adenosyl-L-methionine = an N(6)-methyl-2'-deoxyadenosine in DNA + S-adenosyl-L-homocysteine + H(+)</text>
        <dbReference type="Rhea" id="RHEA:15197"/>
        <dbReference type="Rhea" id="RHEA-COMP:12418"/>
        <dbReference type="Rhea" id="RHEA-COMP:12419"/>
        <dbReference type="ChEBI" id="CHEBI:15378"/>
        <dbReference type="ChEBI" id="CHEBI:57856"/>
        <dbReference type="ChEBI" id="CHEBI:59789"/>
        <dbReference type="ChEBI" id="CHEBI:90615"/>
        <dbReference type="ChEBI" id="CHEBI:90616"/>
        <dbReference type="EC" id="2.1.1.72"/>
    </reaction>
</comment>
<dbReference type="AlphaFoldDB" id="I4EGM1"/>
<dbReference type="Gene3D" id="3.40.50.150">
    <property type="entry name" value="Vaccinia Virus protein VP39"/>
    <property type="match status" value="2"/>
</dbReference>
<dbReference type="Pfam" id="PF07669">
    <property type="entry name" value="Eco57I"/>
    <property type="match status" value="1"/>
</dbReference>
<dbReference type="GO" id="GO:0003676">
    <property type="term" value="F:nucleic acid binding"/>
    <property type="evidence" value="ECO:0007669"/>
    <property type="project" value="InterPro"/>
</dbReference>
<evidence type="ECO:0000256" key="1">
    <source>
        <dbReference type="ARBA" id="ARBA00011900"/>
    </source>
</evidence>
<dbReference type="Proteomes" id="UP000004221">
    <property type="component" value="Unassembled WGS sequence"/>
</dbReference>
<dbReference type="OrthoDB" id="9815272at2"/>
<dbReference type="PANTHER" id="PTHR33841">
    <property type="entry name" value="DNA METHYLTRANSFERASE YEEA-RELATED"/>
    <property type="match status" value="1"/>
</dbReference>
<evidence type="ECO:0000256" key="2">
    <source>
        <dbReference type="ARBA" id="ARBA00022603"/>
    </source>
</evidence>
<evidence type="ECO:0000256" key="4">
    <source>
        <dbReference type="ARBA" id="ARBA00022691"/>
    </source>
</evidence>
<dbReference type="InterPro" id="IPR050953">
    <property type="entry name" value="N4_N6_ade-DNA_methylase"/>
</dbReference>
<protein>
    <recommendedName>
        <fullName evidence="1">site-specific DNA-methyltransferase (adenine-specific)</fullName>
        <ecNumber evidence="1">2.1.1.72</ecNumber>
    </recommendedName>
</protein>
<dbReference type="PROSITE" id="PS00092">
    <property type="entry name" value="N6_MTASE"/>
    <property type="match status" value="1"/>
</dbReference>
<dbReference type="GO" id="GO:0032259">
    <property type="term" value="P:methylation"/>
    <property type="evidence" value="ECO:0007669"/>
    <property type="project" value="UniProtKB-KW"/>
</dbReference>
<sequence length="1257" mass="142828">MSVSQLPLISQSHRNQQLFSDYYLNVILPKRADWQRLAANARPVMAEIAAIFANFTPTANEAQTENDLVRPVLAALGHTFEVQTPLVTPAGTKKPDYTFYRDQAGLNANKGKILTDTLLHGKAFAVGDAKYWDRPLDVALNTGSGDPFTNRNPSFQIAFYIQHSGLEWGILTNGRLWRLYHRETAHKLDRYYEVDLPALLETDDVATFLYFYAFFHRSAFDPQPLGVAALLQASTDYARGVSDSLKTQVFEALRHLAQGFLDYPANRLQPDPAALQAIYDNSLIVLYRLLFILYAEARELLPLRESPMYRQSYSLSAITHEIARDLARERHLLPTSALLWPRLRTLFQIIDEGNPPLKVATFNGGLFDPERHPFLEQNAVGDAHLQRAIDTLARVNEEFVDYRDLAEHHLGTIYEGLLEHHLEAIPPEDGWTVATFNDRGERKATGSYYTPNYIVKYIVDQTLGPVLRKAVDGKPSDDAKIKAVLGVNVLDPAMGSGYFLVEATEYIARFLVDQGVSITGGDSESDLAYWKRRVVQSCIYGVDLNPLAVDLAKLSLWLSTVARDRPLSFLDHHLRTGNSLVGARVADLQPDPGKAGTRKRAGTKAKKAAEAGQLSMLEDESFRQSMSTAVSSMWLIEGTAGNTVEEVKEQERVYAVLRETLTRKYGRLADLATATHFGLEIDPVHWQPLADYATSRTIAVPAKLQEWLDQADRIAERDHFFHWELEFPEVFFDRNGQPLGGEAGFDAVIGNPPYVRQELLKPYKPYFQSAYAGFQSTADLYLYFYERGIQLLQQSGRMAYISSGTFARGNFATAFRKLLPTIAQIESVIDFGENQPFEAAEMVRPSIVVLTKGRQESPFRSLFIDGKVPESLERAIIDDGVDCDPAALQQREWVFQPATTTRLFAKILAMGQPLEDVVNGQIYRGVLTGLNEAFVIDQATRDRLVAADPTSAEIIKPVIRGEDLRPWYQEDEGNWLILLPSGWTRTTFRAGLAEDQAWQRLTSQYPAIADHLRTFTEAARKRWDKGDYWWELRPCDYYTAFETPKIFWPDISKLPRFSWDDTGKYIGNTGYIIPEPDPSLLGILQSRVLWFAISQKCQPLRLRAGLWQYRLIRQFMNDLPIPETDAAEREAIGGLAVAITEQARARYELHRRARHRIESDLGTPGKRLNQKLTAWWTLDFPSFRAEIKKVFKHDIPLRDRDDWEAWLDERRAEHDRRTAEIVRLETDLNARVYALFDLTPAEIQTIEEITKYRYGEV</sequence>